<feature type="region of interest" description="Disordered" evidence="1">
    <location>
        <begin position="18"/>
        <end position="52"/>
    </location>
</feature>
<dbReference type="RefSeq" id="WP_091120091.1">
    <property type="nucleotide sequence ID" value="NZ_FMHY01000002.1"/>
</dbReference>
<dbReference type="AlphaFoldDB" id="A0A1C6UX61"/>
<organism evidence="2 3">
    <name type="scientific">Micromonospora eburnea</name>
    <dbReference type="NCBI Taxonomy" id="227316"/>
    <lineage>
        <taxon>Bacteria</taxon>
        <taxon>Bacillati</taxon>
        <taxon>Actinomycetota</taxon>
        <taxon>Actinomycetes</taxon>
        <taxon>Micromonosporales</taxon>
        <taxon>Micromonosporaceae</taxon>
        <taxon>Micromonospora</taxon>
    </lineage>
</organism>
<name>A0A1C6UX61_9ACTN</name>
<reference evidence="3" key="1">
    <citation type="submission" date="2016-06" db="EMBL/GenBank/DDBJ databases">
        <authorList>
            <person name="Varghese N."/>
            <person name="Submissions Spin"/>
        </authorList>
    </citation>
    <scope>NUCLEOTIDE SEQUENCE [LARGE SCALE GENOMIC DNA]</scope>
    <source>
        <strain evidence="3">DSM 44814</strain>
    </source>
</reference>
<dbReference type="EMBL" id="FMHY01000002">
    <property type="protein sequence ID" value="SCL58615.1"/>
    <property type="molecule type" value="Genomic_DNA"/>
</dbReference>
<sequence length="162" mass="17562">MSTVQDFLTPEKREELLRMARGERDTSPKPMGIRATTGRTDRPTPPAATPPNLIGHVDHLLRFAMQSENSRTRALATKVHTLAVDLARRCYTEYTTRLEELDAEVAALEEKLADARSRRTALDDAATAAATPAPGTTWRPPGPIPGITGAPAADRRHAEGSA</sequence>
<evidence type="ECO:0000313" key="2">
    <source>
        <dbReference type="EMBL" id="SCL58615.1"/>
    </source>
</evidence>
<feature type="compositionally biased region" description="Basic and acidic residues" evidence="1">
    <location>
        <begin position="153"/>
        <end position="162"/>
    </location>
</feature>
<proteinExistence type="predicted"/>
<feature type="region of interest" description="Disordered" evidence="1">
    <location>
        <begin position="123"/>
        <end position="162"/>
    </location>
</feature>
<dbReference type="STRING" id="227316.GA0070604_3872"/>
<evidence type="ECO:0000313" key="3">
    <source>
        <dbReference type="Proteomes" id="UP000199696"/>
    </source>
</evidence>
<protein>
    <submittedName>
        <fullName evidence="2">Uncharacterized protein</fullName>
    </submittedName>
</protein>
<feature type="compositionally biased region" description="Basic and acidic residues" evidence="1">
    <location>
        <begin position="18"/>
        <end position="27"/>
    </location>
</feature>
<dbReference type="Proteomes" id="UP000199696">
    <property type="component" value="Unassembled WGS sequence"/>
</dbReference>
<evidence type="ECO:0000256" key="1">
    <source>
        <dbReference type="SAM" id="MobiDB-lite"/>
    </source>
</evidence>
<keyword evidence="3" id="KW-1185">Reference proteome</keyword>
<gene>
    <name evidence="2" type="ORF">GA0070604_3872</name>
</gene>
<feature type="compositionally biased region" description="Low complexity" evidence="1">
    <location>
        <begin position="123"/>
        <end position="152"/>
    </location>
</feature>
<accession>A0A1C6UX61</accession>